<dbReference type="Gene3D" id="3.40.640.10">
    <property type="entry name" value="Type I PLP-dependent aspartate aminotransferase-like (Major domain)"/>
    <property type="match status" value="1"/>
</dbReference>
<dbReference type="InterPro" id="IPR036736">
    <property type="entry name" value="ACP-like_sf"/>
</dbReference>
<dbReference type="InterPro" id="IPR015422">
    <property type="entry name" value="PyrdxlP-dep_Trfase_small"/>
</dbReference>
<dbReference type="NCBIfam" id="TIGR01733">
    <property type="entry name" value="AA-adenyl-dom"/>
    <property type="match status" value="1"/>
</dbReference>
<dbReference type="InterPro" id="IPR000873">
    <property type="entry name" value="AMP-dep_synth/lig_dom"/>
</dbReference>
<dbReference type="Gene3D" id="3.90.1150.10">
    <property type="entry name" value="Aspartate Aminotransferase, domain 1"/>
    <property type="match status" value="1"/>
</dbReference>
<dbReference type="Pfam" id="PF00266">
    <property type="entry name" value="Aminotran_5"/>
    <property type="match status" value="1"/>
</dbReference>
<dbReference type="Pfam" id="PF07993">
    <property type="entry name" value="NAD_binding_4"/>
    <property type="match status" value="1"/>
</dbReference>
<dbReference type="SUPFAM" id="SSF51735">
    <property type="entry name" value="NAD(P)-binding Rossmann-fold domains"/>
    <property type="match status" value="1"/>
</dbReference>
<dbReference type="InterPro" id="IPR015424">
    <property type="entry name" value="PyrdxlP-dep_Trfase"/>
</dbReference>
<comment type="caution">
    <text evidence="7">The sequence shown here is derived from an EMBL/GenBank/DDBJ whole genome shotgun (WGS) entry which is preliminary data.</text>
</comment>
<evidence type="ECO:0008006" key="9">
    <source>
        <dbReference type="Google" id="ProtNLM"/>
    </source>
</evidence>
<dbReference type="Proteomes" id="UP001251528">
    <property type="component" value="Unassembled WGS sequence"/>
</dbReference>
<dbReference type="SUPFAM" id="SSF47336">
    <property type="entry name" value="ACP-like"/>
    <property type="match status" value="1"/>
</dbReference>
<evidence type="ECO:0000259" key="4">
    <source>
        <dbReference type="Pfam" id="PF00266"/>
    </source>
</evidence>
<accession>A0AAJ0CIV5</accession>
<keyword evidence="2" id="KW-0597">Phosphoprotein</keyword>
<evidence type="ECO:0000256" key="3">
    <source>
        <dbReference type="ARBA" id="ARBA00022598"/>
    </source>
</evidence>
<gene>
    <name evidence="7" type="ORF">QQS21_009652</name>
</gene>
<dbReference type="SUPFAM" id="SSF53383">
    <property type="entry name" value="PLP-dependent transferases"/>
    <property type="match status" value="1"/>
</dbReference>
<dbReference type="InterPro" id="IPR015421">
    <property type="entry name" value="PyrdxlP-dep_Trfase_major"/>
</dbReference>
<dbReference type="Gene3D" id="3.30.300.30">
    <property type="match status" value="1"/>
</dbReference>
<dbReference type="PANTHER" id="PTHR44845:SF4">
    <property type="entry name" value="NONRIBOSOMAL PEPTIDE SYNTHASE INPA"/>
    <property type="match status" value="1"/>
</dbReference>
<dbReference type="Gene3D" id="1.10.1200.10">
    <property type="entry name" value="ACP-like"/>
    <property type="match status" value="1"/>
</dbReference>
<evidence type="ECO:0000256" key="1">
    <source>
        <dbReference type="ARBA" id="ARBA00022450"/>
    </source>
</evidence>
<dbReference type="EMBL" id="JASWJB010000254">
    <property type="protein sequence ID" value="KAK2592653.1"/>
    <property type="molecule type" value="Genomic_DNA"/>
</dbReference>
<dbReference type="InterPro" id="IPR020845">
    <property type="entry name" value="AMP-binding_CS"/>
</dbReference>
<dbReference type="InterPro" id="IPR010071">
    <property type="entry name" value="AA_adenyl_dom"/>
</dbReference>
<dbReference type="GO" id="GO:0016874">
    <property type="term" value="F:ligase activity"/>
    <property type="evidence" value="ECO:0007669"/>
    <property type="project" value="UniProtKB-KW"/>
</dbReference>
<evidence type="ECO:0000313" key="7">
    <source>
        <dbReference type="EMBL" id="KAK2592653.1"/>
    </source>
</evidence>
<proteinExistence type="predicted"/>
<dbReference type="SUPFAM" id="SSF56801">
    <property type="entry name" value="Acetyl-CoA synthetase-like"/>
    <property type="match status" value="1"/>
</dbReference>
<name>A0AAJ0CIV5_9HYPO</name>
<feature type="domain" description="Aminotransferase class V" evidence="4">
    <location>
        <begin position="1283"/>
        <end position="1651"/>
    </location>
</feature>
<feature type="domain" description="Thioester reductase (TE)" evidence="6">
    <location>
        <begin position="894"/>
        <end position="1117"/>
    </location>
</feature>
<protein>
    <recommendedName>
        <fullName evidence="9">Nonribosomal peptide synthase</fullName>
    </recommendedName>
</protein>
<dbReference type="InterPro" id="IPR045851">
    <property type="entry name" value="AMP-bd_C_sf"/>
</dbReference>
<sequence>MAHNARIVGRSLGDANFMSSEISSATNLPTLKSSTPKPQDFGLVESAPFSPTNTTSSQIERENILIKAWALLLHHYSVSDPVCFVVTGKLRDGDIHNRQDALSVVSRWSRSSSHPSLEPQLQFETYAAAWHSKRSNTLLRLGEPTQVDGEFSYVLEWDVSKSPDIRLCARRNKVPPKFATSLWGALLEQVDLLASGRMKNETLSDADREVISKETTYPLFEEQLCLHQLFQESVRIAPSAEAVAAFDGSLTYTELDELSDVLAARLIEQGNVWPGKYVPFSFEKSMWMVVAMLGILKAGGAIVSIDPSQPIARASEILKEIQADVIVTSSQQASRFDDIPTGVISVSAQTMRAPQKNTLSSKKLPIVRPNSPSMIIFTSGSTGKPKGIVIQHGASSTRFVTEGKALSFQGARTLQFAASTWDVFMTDIFATLIHRGCVCVPSEEDRRSNLAKFCKEKRVTLALITPSLAGLLDPHDFPTLKTIILGGEALRKDVAQKWKGAAGVKLLQGYGPAETGFIVGTSKKNVELSDRPAVIGYAQNNSVCVLVDPNNHNLLVPRGATGELVVGGPTLFQKYLNDAEKTKLATIKNPRWASDLDCDVRRFYKTGDLLHQSLDSLDGCFEFVGRKDDQIKYHGQRIEVKEIEHHLSSIADAKSRVISCMVVLPQAGILRDKLVAVVECETNGTRSTVPGLAIRDGDHLSLSTVRTALSDKLPAYMIPNELVVVHAIPHNSAMKMDRARVKSWLSELHSDSGVSISGYDFASEKLLAHETTARALSRHYSLLVSGDDKNRRQAYEDRDFNLHAGGIDSINIISLSTFISRHYEAQIPVSDLLSSKATIRSIASIIDKKTTQNQRTAAIDLSTAESEVSLQLQAILPGSSGKQFDVSIKNVFMTGATGFLGVEILHQLITQTNCHVYILVRSSTEDTATQRVIERAQEAGWWDQLYISRFTAWIGDLTKPRLGLSSTQLQILRGNSAHTIDTVIHNGAKVHYNLDYDSLKAVNVTSTVELIQLLNERTSPLKSFVFVSGGQQLSFADDDDEENLSKALNGSGYARSKAMSELFVKKFATQQQGSKVEHAQVVKPGFIIGDASRGVGNQADFIWRLIASCVEIGAYNKKDEHGWLFISDIARVSRAVLEGVFKTNLELSVKVLDGIRFKDLWNLLRDSFGYDLQSLDPATWLSRIRKAVAEKQEAHAMFPLLHLLEGNDEPIGVLNGPLQATQGVENSIKANVEWFRRIGFMPDPSSAATPTSSNDYELVDEDAFNVATVRKEFPALHHGVVAFNNAAGTVLHQDAMAGTQKYMTAFPYELGRNDAQSQAKTENLIETYGELAAFMGADPDEVAFGQTTTFLLRMLGQALKPSLNSDCEIVVSNLCHEASAAAWIALAKDLGIAIKWWAPPAGGDDPCLSVETLKPLLSSKTRIVACNHVSNVVGTIHPIRQVADLVHSIPGAILIVDGVAFAPHRPIDVKAFDVDFYCFSWYKVFGPHVAQLYGRRSVQKRFLQGISHFFLSDMPGLDWRLRLGANSFELEAALVPITRYLKRVGWDNIVAQEALLQDIFLSYLRRRPETFRIFGEKQSNPGKRVPVITFRIIGESCLDVTNTICQKGRFRVVSGNCWAPRPTHDVLGLDEDGLIRVSFVHYNTVAEVKEFCKELDLILTSKTA</sequence>
<dbReference type="PANTHER" id="PTHR44845">
    <property type="entry name" value="CARRIER DOMAIN-CONTAINING PROTEIN"/>
    <property type="match status" value="1"/>
</dbReference>
<organism evidence="7 8">
    <name type="scientific">Conoideocrella luteorostrata</name>
    <dbReference type="NCBI Taxonomy" id="1105319"/>
    <lineage>
        <taxon>Eukaryota</taxon>
        <taxon>Fungi</taxon>
        <taxon>Dikarya</taxon>
        <taxon>Ascomycota</taxon>
        <taxon>Pezizomycotina</taxon>
        <taxon>Sordariomycetes</taxon>
        <taxon>Hypocreomycetidae</taxon>
        <taxon>Hypocreales</taxon>
        <taxon>Clavicipitaceae</taxon>
        <taxon>Conoideocrella</taxon>
    </lineage>
</organism>
<evidence type="ECO:0000259" key="5">
    <source>
        <dbReference type="Pfam" id="PF00501"/>
    </source>
</evidence>
<dbReference type="InterPro" id="IPR010080">
    <property type="entry name" value="Thioester_reductase-like_dom"/>
</dbReference>
<dbReference type="Gene3D" id="3.40.50.12780">
    <property type="entry name" value="N-terminal domain of ligase-like"/>
    <property type="match status" value="1"/>
</dbReference>
<feature type="domain" description="AMP-dependent synthetase/ligase" evidence="5">
    <location>
        <begin position="230"/>
        <end position="576"/>
    </location>
</feature>
<evidence type="ECO:0000259" key="6">
    <source>
        <dbReference type="Pfam" id="PF07993"/>
    </source>
</evidence>
<dbReference type="Gene3D" id="3.40.50.720">
    <property type="entry name" value="NAD(P)-binding Rossmann-like Domain"/>
    <property type="match status" value="1"/>
</dbReference>
<dbReference type="InterPro" id="IPR042099">
    <property type="entry name" value="ANL_N_sf"/>
</dbReference>
<reference evidence="7" key="1">
    <citation type="submission" date="2023-06" db="EMBL/GenBank/DDBJ databases">
        <title>Conoideocrella luteorostrata (Hypocreales: Clavicipitaceae), a potential biocontrol fungus for elongate hemlock scale in United States Christmas tree production areas.</title>
        <authorList>
            <person name="Barrett H."/>
            <person name="Lovett B."/>
            <person name="Macias A.M."/>
            <person name="Stajich J.E."/>
            <person name="Kasson M.T."/>
        </authorList>
    </citation>
    <scope>NUCLEOTIDE SEQUENCE</scope>
    <source>
        <strain evidence="7">ARSEF 14590</strain>
    </source>
</reference>
<dbReference type="InterPro" id="IPR013120">
    <property type="entry name" value="FAR_NAD-bd"/>
</dbReference>
<dbReference type="CDD" id="cd05918">
    <property type="entry name" value="A_NRPS_SidN3_like"/>
    <property type="match status" value="1"/>
</dbReference>
<dbReference type="NCBIfam" id="TIGR01746">
    <property type="entry name" value="Thioester-redct"/>
    <property type="match status" value="1"/>
</dbReference>
<keyword evidence="8" id="KW-1185">Reference proteome</keyword>
<dbReference type="InterPro" id="IPR036291">
    <property type="entry name" value="NAD(P)-bd_dom_sf"/>
</dbReference>
<keyword evidence="3" id="KW-0436">Ligase</keyword>
<evidence type="ECO:0000313" key="8">
    <source>
        <dbReference type="Proteomes" id="UP001251528"/>
    </source>
</evidence>
<dbReference type="InterPro" id="IPR000192">
    <property type="entry name" value="Aminotrans_V_dom"/>
</dbReference>
<evidence type="ECO:0000256" key="2">
    <source>
        <dbReference type="ARBA" id="ARBA00022553"/>
    </source>
</evidence>
<dbReference type="PROSITE" id="PS00455">
    <property type="entry name" value="AMP_BINDING"/>
    <property type="match status" value="1"/>
</dbReference>
<dbReference type="Pfam" id="PF00501">
    <property type="entry name" value="AMP-binding"/>
    <property type="match status" value="1"/>
</dbReference>
<keyword evidence="1" id="KW-0596">Phosphopantetheine</keyword>